<proteinExistence type="predicted"/>
<feature type="region of interest" description="Disordered" evidence="1">
    <location>
        <begin position="228"/>
        <end position="258"/>
    </location>
</feature>
<dbReference type="Pfam" id="PF00400">
    <property type="entry name" value="WD40"/>
    <property type="match status" value="1"/>
</dbReference>
<comment type="caution">
    <text evidence="2">The sequence shown here is derived from an EMBL/GenBank/DDBJ whole genome shotgun (WGS) entry which is preliminary data.</text>
</comment>
<evidence type="ECO:0000313" key="2">
    <source>
        <dbReference type="EMBL" id="TPP58321.1"/>
    </source>
</evidence>
<feature type="compositionally biased region" description="Polar residues" evidence="1">
    <location>
        <begin position="835"/>
        <end position="846"/>
    </location>
</feature>
<feature type="compositionally biased region" description="Polar residues" evidence="1">
    <location>
        <begin position="470"/>
        <end position="484"/>
    </location>
</feature>
<dbReference type="GO" id="GO:0080008">
    <property type="term" value="C:Cul4-RING E3 ubiquitin ligase complex"/>
    <property type="evidence" value="ECO:0007669"/>
    <property type="project" value="TreeGrafter"/>
</dbReference>
<reference evidence="2 3" key="1">
    <citation type="submission" date="2019-04" db="EMBL/GenBank/DDBJ databases">
        <title>Annotation for the trematode Fasciola gigantica.</title>
        <authorList>
            <person name="Choi Y.-J."/>
        </authorList>
    </citation>
    <scope>NUCLEOTIDE SEQUENCE [LARGE SCALE GENOMIC DNA]</scope>
    <source>
        <strain evidence="2">Uganda_cow_1</strain>
    </source>
</reference>
<dbReference type="Gene3D" id="2.130.10.10">
    <property type="entry name" value="YVTN repeat-like/Quinoprotein amine dehydrogenase"/>
    <property type="match status" value="1"/>
</dbReference>
<feature type="region of interest" description="Disordered" evidence="1">
    <location>
        <begin position="470"/>
        <end position="490"/>
    </location>
</feature>
<feature type="compositionally biased region" description="Basic and acidic residues" evidence="1">
    <location>
        <begin position="244"/>
        <end position="254"/>
    </location>
</feature>
<dbReference type="OrthoDB" id="6363363at2759"/>
<dbReference type="STRING" id="46835.A0A504YCM2"/>
<dbReference type="PANTHER" id="PTHR22874:SF1">
    <property type="entry name" value="ACTIVATING MOLECULE IN BECN1-REGULATED AUTOPHAGY PROTEIN 1"/>
    <property type="match status" value="1"/>
</dbReference>
<dbReference type="PANTHER" id="PTHR22874">
    <property type="entry name" value="ACTIVATING MOLECULE IN BECN1-REGULATED AUTOPHAGY PROTEIN 1"/>
    <property type="match status" value="1"/>
</dbReference>
<evidence type="ECO:0000313" key="3">
    <source>
        <dbReference type="Proteomes" id="UP000316759"/>
    </source>
</evidence>
<keyword evidence="3" id="KW-1185">Reference proteome</keyword>
<feature type="compositionally biased region" description="Polar residues" evidence="1">
    <location>
        <begin position="818"/>
        <end position="827"/>
    </location>
</feature>
<dbReference type="GO" id="GO:1990756">
    <property type="term" value="F:ubiquitin-like ligase-substrate adaptor activity"/>
    <property type="evidence" value="ECO:0007669"/>
    <property type="project" value="TreeGrafter"/>
</dbReference>
<dbReference type="EMBL" id="SUNJ01012126">
    <property type="protein sequence ID" value="TPP58321.1"/>
    <property type="molecule type" value="Genomic_DNA"/>
</dbReference>
<feature type="region of interest" description="Disordered" evidence="1">
    <location>
        <begin position="818"/>
        <end position="846"/>
    </location>
</feature>
<dbReference type="SMART" id="SM00320">
    <property type="entry name" value="WD40"/>
    <property type="match status" value="4"/>
</dbReference>
<feature type="compositionally biased region" description="Polar residues" evidence="1">
    <location>
        <begin position="228"/>
        <end position="243"/>
    </location>
</feature>
<dbReference type="InterPro" id="IPR052596">
    <property type="entry name" value="AMBRA1_autophagy"/>
</dbReference>
<dbReference type="GO" id="GO:0000423">
    <property type="term" value="P:mitophagy"/>
    <property type="evidence" value="ECO:0007669"/>
    <property type="project" value="TreeGrafter"/>
</dbReference>
<evidence type="ECO:0000256" key="1">
    <source>
        <dbReference type="SAM" id="MobiDB-lite"/>
    </source>
</evidence>
<sequence length="1328" mass="145478">MSEIHHSDRKSMIHYVSSRERGAYSSGCRQTIPEVLTCMRRMKPVIAATPSDCRSTYLLRLNPDNKLLAAAHGDRSVAVYCAATGALLAKCVGHERSPWTLAFHPCQPHLLASGCLGGNIRLWNLECLANVDIGAQTETQQILSTSVWKHSGAIASLAFHPTHPILVAAWSQEVVFYDWVSGRKLSVWRFVSNHSRVRWVRFSPDGSLLYTATANPSAVHHQLTDNQEIRSQGPNSGLSGSHNTRSDRSTKEHNAAAVQTAEIPRDALLRFLVSRPDSWFQQLGICSVCSVRLCRWAGTLGPEFPSPNVDLYRGLAAVTRTAQSLASSMRLSGLPLSHVVQELLPTDSPEILSETTHYLLGDANPAAVAIIEDMPVREFLLSRGNYCPNPSTVIGEAGVCCGGHACDLVLAHRDLMRYSICRSCLAVFWRWASQHVAWWRWYNNNAEAHPLRRAKSSAYAPTTLHADSLKSTESSQIARTPSNQKHVEPVDLSESQPAVGICIRCRAKTNAANRDAQSDFLPLKLKESPLDTSSSEINPRCIPVAALELLQSRLGNANDVTQVTYMASELVSEGAVSKRIDDLLRTQPLLKTVVKPLPDMFLYLLQRATLANSFTSMGSPLSKRRRMNVLDGVESEFTEHITSDSLCHGDVTTTCKSPVHINSGLSEQAALFGHLMVNVSDQPWNKPCCVEIRSPPSRGEEKPPACLELFPYVPTGSRLLRPTVPTKAHCTAPESKRMGIRSISSNFVRLAHNGSEDNLRNIEQSADVDGVNSRFMTACCRCGHIVPQTFPIDPQSSLSAVVCEKLVLSEDQYHSTSALSARQQTIPRRQPVSPRGSSSNVIPNNTSCLTVQPRTVDGIVNRDILSATNSGVIRTSFLSSTVEEPMASTQPPTSHGLSSSSMFHLINHTNSDSMMHAVNRSITEVIAGLFVNMGEQGSATSLQESTYRVCRWELNLCGPIKTDCAHCSPRKSGHTTDELSLPRLFLPMPANVAVSYNTNSLVIPHARLFNDSSICLSPDGQMLAAFVAPRSDSSRVSELHQPTSEVDNSETSLDTVLAVYRLQPRSQRGQCLFARRFSTCTPVCLDFSPQSEYLAVGMATSRLPSASLPVSSLHRLTGSGLIVDSVNNRNDFIGLRGPHVTGVIGTPQSVTPSETTLVPVRHAFVARIFRLERTVKSSLPGRNTNPVVRQLKEAVRVQHPGMSDSVPALSVRSPSQSALDDVPSRWHRLLLSSPTGISLNTIVWNPHGGLFYGTTKGLVILMQSQPDTCQSNVDLISGIPSMLSTKDAEIEEDNLCLNPQTKRKYFVHRPTPTARRFVRLAQQSSLSL</sequence>
<dbReference type="SUPFAM" id="SSF50978">
    <property type="entry name" value="WD40 repeat-like"/>
    <property type="match status" value="1"/>
</dbReference>
<dbReference type="Proteomes" id="UP000316759">
    <property type="component" value="Unassembled WGS sequence"/>
</dbReference>
<accession>A0A504YCM2</accession>
<name>A0A504YCM2_FASGI</name>
<organism evidence="2 3">
    <name type="scientific">Fasciola gigantica</name>
    <name type="common">Giant liver fluke</name>
    <dbReference type="NCBI Taxonomy" id="46835"/>
    <lineage>
        <taxon>Eukaryota</taxon>
        <taxon>Metazoa</taxon>
        <taxon>Spiralia</taxon>
        <taxon>Lophotrochozoa</taxon>
        <taxon>Platyhelminthes</taxon>
        <taxon>Trematoda</taxon>
        <taxon>Digenea</taxon>
        <taxon>Plagiorchiida</taxon>
        <taxon>Echinostomata</taxon>
        <taxon>Echinostomatoidea</taxon>
        <taxon>Fasciolidae</taxon>
        <taxon>Fasciola</taxon>
    </lineage>
</organism>
<dbReference type="InterPro" id="IPR001680">
    <property type="entry name" value="WD40_rpt"/>
</dbReference>
<dbReference type="InterPro" id="IPR036322">
    <property type="entry name" value="WD40_repeat_dom_sf"/>
</dbReference>
<protein>
    <submittedName>
        <fullName evidence="2">Activating molecule in BECN1-regulated autophagy protein 1</fullName>
    </submittedName>
</protein>
<dbReference type="InterPro" id="IPR015943">
    <property type="entry name" value="WD40/YVTN_repeat-like_dom_sf"/>
</dbReference>
<gene>
    <name evidence="2" type="ORF">FGIG_09556</name>
</gene>
<dbReference type="GO" id="GO:0000045">
    <property type="term" value="P:autophagosome assembly"/>
    <property type="evidence" value="ECO:0007669"/>
    <property type="project" value="TreeGrafter"/>
</dbReference>